<dbReference type="PANTHER" id="PTHR12389:SF0">
    <property type="entry name" value="E3 UBIQUITIN-PROTEIN LIGASE LISTERIN"/>
    <property type="match status" value="1"/>
</dbReference>
<evidence type="ECO:0000256" key="10">
    <source>
        <dbReference type="ARBA" id="ARBA00022737"/>
    </source>
</evidence>
<dbReference type="Pfam" id="PF13639">
    <property type="entry name" value="zf-RING_2"/>
    <property type="match status" value="1"/>
</dbReference>
<evidence type="ECO:0000256" key="12">
    <source>
        <dbReference type="ARBA" id="ARBA00022786"/>
    </source>
</evidence>
<dbReference type="GO" id="GO:0005829">
    <property type="term" value="C:cytosol"/>
    <property type="evidence" value="ECO:0007669"/>
    <property type="project" value="UniProtKB-SubCell"/>
</dbReference>
<dbReference type="SMART" id="SM00744">
    <property type="entry name" value="RINGv"/>
    <property type="match status" value="1"/>
</dbReference>
<dbReference type="FunFam" id="3.30.40.10:FF:000038">
    <property type="entry name" value="E3 ubiquitin-protein ligase listerin"/>
    <property type="match status" value="1"/>
</dbReference>
<dbReference type="Pfam" id="PF22999">
    <property type="entry name" value="LTN1_E3_ligase_6th"/>
    <property type="match status" value="1"/>
</dbReference>
<dbReference type="Pfam" id="PF23009">
    <property type="entry name" value="UBC_like"/>
    <property type="match status" value="1"/>
</dbReference>
<evidence type="ECO:0000259" key="16">
    <source>
        <dbReference type="PROSITE" id="PS50089"/>
    </source>
</evidence>
<dbReference type="GO" id="GO:0061630">
    <property type="term" value="F:ubiquitin protein ligase activity"/>
    <property type="evidence" value="ECO:0007669"/>
    <property type="project" value="UniProtKB-UniRule"/>
</dbReference>
<evidence type="ECO:0000256" key="7">
    <source>
        <dbReference type="ARBA" id="ARBA00022490"/>
    </source>
</evidence>
<comment type="pathway">
    <text evidence="3 15">Protein modification; protein ubiquitination.</text>
</comment>
<protein>
    <recommendedName>
        <fullName evidence="6 15">E3 ubiquitin-protein ligase listerin</fullName>
        <ecNumber evidence="5 15">2.3.2.27</ecNumber>
    </recommendedName>
    <alternativeName>
        <fullName evidence="15">RING-type E3 ubiquitin transferase listerin</fullName>
    </alternativeName>
</protein>
<evidence type="ECO:0000256" key="11">
    <source>
        <dbReference type="ARBA" id="ARBA00022771"/>
    </source>
</evidence>
<dbReference type="GO" id="GO:0072344">
    <property type="term" value="P:rescue of stalled ribosome"/>
    <property type="evidence" value="ECO:0007669"/>
    <property type="project" value="UniProtKB-UniRule"/>
</dbReference>
<evidence type="ECO:0000313" key="17">
    <source>
        <dbReference type="EnsemblPlants" id="Zm00001eb093280_P003"/>
    </source>
</evidence>
<keyword evidence="18" id="KW-1185">Reference proteome</keyword>
<comment type="catalytic activity">
    <reaction evidence="1 15">
        <text>S-ubiquitinyl-[E2 ubiquitin-conjugating enzyme]-L-cysteine + [acceptor protein]-L-lysine = [E2 ubiquitin-conjugating enzyme]-L-cysteine + N(6)-ubiquitinyl-[acceptor protein]-L-lysine.</text>
        <dbReference type="EC" id="2.3.2.27"/>
    </reaction>
</comment>
<accession>A0A804MKG7</accession>
<dbReference type="InterPro" id="IPR054478">
    <property type="entry name" value="LTN1_UBC"/>
</dbReference>
<sequence length="980" mass="109406">MVPEENSSIINFEMARIAFKVLQGSLFSLWRLEENSVFPSILAALFVIEWECSMSLALDEEKCLESNIEDTEVGVSMCSSSKGCLEEEMHLKVNLAESIHVFCQSLSPSFWDNLHSCTLNRLATILPQCVRYAVFQTRDLHAERTSILCSEWVVDMLKLTCLDHRNLESFFDVLLSEGEHWPLWLMPSLQNGHLSVKVQLDPDITDEIELKHERFVAFVDRLILKLGFSEVVLGIPGNIQSATSQSIDITSPVSSLSRVWVAVNRKCLKILPYVMTSIIKQFSALNNGDSSYADLVRKSIQSWLDATISCLSSSSREVPVQDIEDWMQVVLSCFPLRITGGARELVAVVEREISDTERSLMLTLFQKYQIFYGSTASSLVTSGTAVSTTVELLGVKLTAVLVGYCWSNLKENDWHFVFRMVFKCIESSVLLVEEMTDGINDATINQVSSEDALEKLKLVVGTTDKLTLSLAESALVTMCQLNHLCNIQEAENSQCVQLIKSGDYAESNDKMVESVLRLFLASGVSEAITKSCSEEASSVIGSSRHAYLHFWELVASFIKNAPLQSRKSALESMELWGLTKGSVSGLYSILFSSQPIFHLQLAAFSLLLSEPFCQLSLVKNYSMGESCSSAQQSGTSQSAELMPDSDKTVHLREELSDLIEFPTSELLKTDLTARDRVDVFIAWSLLLSHLQTLPASSSIKGDVLQYIQEKVSPCILDCIFQHIPVKAAAPNGKKKDTELAPEAEAAAKASKNAIATCSLLPYLESLWPIGTLQMASLAGSLYGMMIRLLPSFVRTWFTTLRDRSLSYSIESFTKQWCSPPLLLDEFSQVKESVYGDENFSVSVNRSAFEIVATYKKEETGIDLVIRLPSCYPLRHVDVECTRSLGISEVKCRKWLLSLTSFVRSQNGAIAEAIRTWKSNFDKEFEGVEECPICYSILHTSNHNLPRLACKTCKHKFHGACLYKWFSTSNKSTCPLCQTPF</sequence>
<evidence type="ECO:0000256" key="8">
    <source>
        <dbReference type="ARBA" id="ARBA00022679"/>
    </source>
</evidence>
<evidence type="ECO:0000256" key="3">
    <source>
        <dbReference type="ARBA" id="ARBA00004906"/>
    </source>
</evidence>
<evidence type="ECO:0000313" key="18">
    <source>
        <dbReference type="Proteomes" id="UP000007305"/>
    </source>
</evidence>
<keyword evidence="10" id="KW-0677">Repeat</keyword>
<dbReference type="GO" id="GO:0016567">
    <property type="term" value="P:protein ubiquitination"/>
    <property type="evidence" value="ECO:0007669"/>
    <property type="project" value="UniProtKB-UniPathway"/>
</dbReference>
<keyword evidence="11 14" id="KW-0863">Zinc-finger</keyword>
<dbReference type="GO" id="GO:0008270">
    <property type="term" value="F:zinc ion binding"/>
    <property type="evidence" value="ECO:0007669"/>
    <property type="project" value="UniProtKB-KW"/>
</dbReference>
<dbReference type="Gene3D" id="3.30.40.10">
    <property type="entry name" value="Zinc/RING finger domain, C3HC4 (zinc finger)"/>
    <property type="match status" value="1"/>
</dbReference>
<keyword evidence="12 15" id="KW-0833">Ubl conjugation pathway</keyword>
<evidence type="ECO:0000256" key="15">
    <source>
        <dbReference type="RuleBase" id="RU367090"/>
    </source>
</evidence>
<evidence type="ECO:0000256" key="13">
    <source>
        <dbReference type="ARBA" id="ARBA00022833"/>
    </source>
</evidence>
<dbReference type="EC" id="2.3.2.27" evidence="5 15"/>
<keyword evidence="8 15" id="KW-0808">Transferase</keyword>
<feature type="domain" description="RING-type" evidence="16">
    <location>
        <begin position="930"/>
        <end position="977"/>
    </location>
</feature>
<evidence type="ECO:0000256" key="4">
    <source>
        <dbReference type="ARBA" id="ARBA00007997"/>
    </source>
</evidence>
<dbReference type="PANTHER" id="PTHR12389">
    <property type="entry name" value="ZINC FINGER PROTEIN 294"/>
    <property type="match status" value="1"/>
</dbReference>
<evidence type="ECO:0000256" key="1">
    <source>
        <dbReference type="ARBA" id="ARBA00000900"/>
    </source>
</evidence>
<evidence type="ECO:0000256" key="9">
    <source>
        <dbReference type="ARBA" id="ARBA00022723"/>
    </source>
</evidence>
<dbReference type="Gramene" id="Zm00001eb093280_T003">
    <property type="protein sequence ID" value="Zm00001eb093280_P003"/>
    <property type="gene ID" value="Zm00001eb093280"/>
</dbReference>
<comment type="subcellular location">
    <subcellularLocation>
        <location evidence="2">Cytoplasm</location>
        <location evidence="2">Cytosol</location>
    </subcellularLocation>
</comment>
<dbReference type="EnsemblPlants" id="Zm00001eb093280_T003">
    <property type="protein sequence ID" value="Zm00001eb093280_P003"/>
    <property type="gene ID" value="Zm00001eb093280"/>
</dbReference>
<comment type="function">
    <text evidence="15">E3 ubiquitin-protein ligase. Component of the ribosome quality control complex (RQC), a ribosome-associated complex that mediates ubiquitination and extraction of incompletely synthesized nascent chains for proteasomal degradation.</text>
</comment>
<keyword evidence="13 15" id="KW-0862">Zinc</keyword>
<evidence type="ECO:0000256" key="14">
    <source>
        <dbReference type="PROSITE-ProRule" id="PRU00175"/>
    </source>
</evidence>
<keyword evidence="19" id="KW-1267">Proteomics identification</keyword>
<dbReference type="GO" id="GO:1990116">
    <property type="term" value="P:ribosome-associated ubiquitin-dependent protein catabolic process"/>
    <property type="evidence" value="ECO:0007669"/>
    <property type="project" value="UniProtKB-UniRule"/>
</dbReference>
<dbReference type="AlphaFoldDB" id="A0A804MKG7"/>
<reference evidence="18" key="1">
    <citation type="submission" date="2015-12" db="EMBL/GenBank/DDBJ databases">
        <title>Update maize B73 reference genome by single molecule sequencing technologies.</title>
        <authorList>
            <consortium name="Maize Genome Sequencing Project"/>
            <person name="Ware D."/>
        </authorList>
    </citation>
    <scope>NUCLEOTIDE SEQUENCE [LARGE SCALE GENOMIC DNA]</scope>
    <source>
        <strain evidence="18">cv. B73</strain>
    </source>
</reference>
<name>A0A804MKG7_MAIZE</name>
<gene>
    <name evidence="17" type="primary">LOC103647118</name>
</gene>
<dbReference type="InterPro" id="IPR039795">
    <property type="entry name" value="LTN1/Rkr1"/>
</dbReference>
<dbReference type="InterPro" id="IPR001841">
    <property type="entry name" value="Znf_RING"/>
</dbReference>
<reference evidence="17" key="3">
    <citation type="submission" date="2021-05" db="UniProtKB">
        <authorList>
            <consortium name="EnsemblPlants"/>
        </authorList>
    </citation>
    <scope>IDENTIFICATION</scope>
    <source>
        <strain evidence="17">cv. B73</strain>
    </source>
</reference>
<comment type="similarity">
    <text evidence="4 15">Belongs to the LTN1 family.</text>
</comment>
<evidence type="ECO:0000256" key="6">
    <source>
        <dbReference type="ARBA" id="ARBA00017157"/>
    </source>
</evidence>
<organism evidence="17 18">
    <name type="scientific">Zea mays</name>
    <name type="common">Maize</name>
    <dbReference type="NCBI Taxonomy" id="4577"/>
    <lineage>
        <taxon>Eukaryota</taxon>
        <taxon>Viridiplantae</taxon>
        <taxon>Streptophyta</taxon>
        <taxon>Embryophyta</taxon>
        <taxon>Tracheophyta</taxon>
        <taxon>Spermatophyta</taxon>
        <taxon>Magnoliopsida</taxon>
        <taxon>Liliopsida</taxon>
        <taxon>Poales</taxon>
        <taxon>Poaceae</taxon>
        <taxon>PACMAD clade</taxon>
        <taxon>Panicoideae</taxon>
        <taxon>Andropogonodae</taxon>
        <taxon>Andropogoneae</taxon>
        <taxon>Tripsacinae</taxon>
        <taxon>Zea</taxon>
    </lineage>
</organism>
<dbReference type="UniPathway" id="UPA00143"/>
<dbReference type="SMART" id="SM00184">
    <property type="entry name" value="RING"/>
    <property type="match status" value="1"/>
</dbReference>
<keyword evidence="7" id="KW-0963">Cytoplasm</keyword>
<dbReference type="OrthoDB" id="6108at2759"/>
<proteinExistence type="evidence at protein level"/>
<dbReference type="PROSITE" id="PS50089">
    <property type="entry name" value="ZF_RING_2"/>
    <property type="match status" value="1"/>
</dbReference>
<dbReference type="InterPro" id="IPR039804">
    <property type="entry name" value="RING-CH-C4HC3_LTN1"/>
</dbReference>
<reference evidence="17" key="2">
    <citation type="submission" date="2019-07" db="EMBL/GenBank/DDBJ databases">
        <authorList>
            <person name="Seetharam A."/>
            <person name="Woodhouse M."/>
            <person name="Cannon E."/>
        </authorList>
    </citation>
    <scope>NUCLEOTIDE SEQUENCE [LARGE SCALE GENOMIC DNA]</scope>
    <source>
        <strain evidence="17">cv. B73</strain>
    </source>
</reference>
<dbReference type="InterPro" id="IPR054477">
    <property type="entry name" value="LTN1_E3_ligase_6th"/>
</dbReference>
<dbReference type="GO" id="GO:1990112">
    <property type="term" value="C:RQC complex"/>
    <property type="evidence" value="ECO:0007669"/>
    <property type="project" value="UniProtKB-UniRule"/>
</dbReference>
<dbReference type="Proteomes" id="UP000007305">
    <property type="component" value="Chromosome 2"/>
</dbReference>
<dbReference type="CDD" id="cd16491">
    <property type="entry name" value="RING-CH-C4HC3_LTN1"/>
    <property type="match status" value="1"/>
</dbReference>
<dbReference type="InterPro" id="IPR011016">
    <property type="entry name" value="Znf_RING-CH"/>
</dbReference>
<evidence type="ECO:0000256" key="5">
    <source>
        <dbReference type="ARBA" id="ARBA00012483"/>
    </source>
</evidence>
<evidence type="ECO:0000256" key="2">
    <source>
        <dbReference type="ARBA" id="ARBA00004514"/>
    </source>
</evidence>
<dbReference type="InterPro" id="IPR013083">
    <property type="entry name" value="Znf_RING/FYVE/PHD"/>
</dbReference>
<evidence type="ECO:0007829" key="19">
    <source>
        <dbReference type="PeptideAtlas" id="A0A804MKG7"/>
    </source>
</evidence>
<comment type="subunit">
    <text evidence="15">Component of the ribosome quality control complex (RQC).</text>
</comment>
<keyword evidence="9 15" id="KW-0479">Metal-binding</keyword>
<dbReference type="SUPFAM" id="SSF57850">
    <property type="entry name" value="RING/U-box"/>
    <property type="match status" value="1"/>
</dbReference>